<dbReference type="Proteomes" id="UP000474228">
    <property type="component" value="Unassembled WGS sequence"/>
</dbReference>
<evidence type="ECO:0000256" key="2">
    <source>
        <dbReference type="ARBA" id="ARBA00022741"/>
    </source>
</evidence>
<dbReference type="GO" id="GO:0006428">
    <property type="term" value="P:isoleucyl-tRNA aminoacylation"/>
    <property type="evidence" value="ECO:0007669"/>
    <property type="project" value="TreeGrafter"/>
</dbReference>
<dbReference type="PANTHER" id="PTHR42765">
    <property type="entry name" value="SOLEUCYL-TRNA SYNTHETASE"/>
    <property type="match status" value="1"/>
</dbReference>
<keyword evidence="3" id="KW-0067">ATP-binding</keyword>
<dbReference type="GO" id="GO:0005829">
    <property type="term" value="C:cytosol"/>
    <property type="evidence" value="ECO:0007669"/>
    <property type="project" value="TreeGrafter"/>
</dbReference>
<comment type="catalytic activity">
    <reaction evidence="6">
        <text>tRNA(Ile) + L-isoleucine + ATP = L-isoleucyl-tRNA(Ile) + AMP + diphosphate</text>
        <dbReference type="Rhea" id="RHEA:11060"/>
        <dbReference type="Rhea" id="RHEA-COMP:9666"/>
        <dbReference type="Rhea" id="RHEA-COMP:9695"/>
        <dbReference type="ChEBI" id="CHEBI:30616"/>
        <dbReference type="ChEBI" id="CHEBI:33019"/>
        <dbReference type="ChEBI" id="CHEBI:58045"/>
        <dbReference type="ChEBI" id="CHEBI:78442"/>
        <dbReference type="ChEBI" id="CHEBI:78528"/>
        <dbReference type="ChEBI" id="CHEBI:456215"/>
        <dbReference type="EC" id="6.1.1.5"/>
    </reaction>
</comment>
<keyword evidence="5" id="KW-0030">Aminoacyl-tRNA synthetase</keyword>
<evidence type="ECO:0000256" key="6">
    <source>
        <dbReference type="ARBA" id="ARBA00048359"/>
    </source>
</evidence>
<keyword evidence="2" id="KW-0547">Nucleotide-binding</keyword>
<dbReference type="AlphaFoldDB" id="A0A6G2D6S2"/>
<keyword evidence="4" id="KW-0648">Protein biosynthesis</keyword>
<dbReference type="PANTHER" id="PTHR42765:SF1">
    <property type="entry name" value="ISOLEUCINE--TRNA LIGASE, MITOCHONDRIAL"/>
    <property type="match status" value="1"/>
</dbReference>
<evidence type="ECO:0000256" key="4">
    <source>
        <dbReference type="ARBA" id="ARBA00022917"/>
    </source>
</evidence>
<dbReference type="SUPFAM" id="SSF50677">
    <property type="entry name" value="ValRS/IleRS/LeuRS editing domain"/>
    <property type="match status" value="1"/>
</dbReference>
<dbReference type="EMBL" id="WNHJ01000902">
    <property type="protein sequence ID" value="MTV64518.1"/>
    <property type="molecule type" value="Genomic_DNA"/>
</dbReference>
<accession>A0A6G2D6S2</accession>
<organism evidence="7 8">
    <name type="scientific">Streptococcus pneumoniae</name>
    <dbReference type="NCBI Taxonomy" id="1313"/>
    <lineage>
        <taxon>Bacteria</taxon>
        <taxon>Bacillati</taxon>
        <taxon>Bacillota</taxon>
        <taxon>Bacilli</taxon>
        <taxon>Lactobacillales</taxon>
        <taxon>Streptococcaceae</taxon>
        <taxon>Streptococcus</taxon>
    </lineage>
</organism>
<feature type="non-terminal residue" evidence="7">
    <location>
        <position position="1"/>
    </location>
</feature>
<evidence type="ECO:0000256" key="5">
    <source>
        <dbReference type="ARBA" id="ARBA00023146"/>
    </source>
</evidence>
<evidence type="ECO:0000256" key="1">
    <source>
        <dbReference type="ARBA" id="ARBA00022598"/>
    </source>
</evidence>
<feature type="non-terminal residue" evidence="7">
    <location>
        <position position="83"/>
    </location>
</feature>
<dbReference type="InterPro" id="IPR009008">
    <property type="entry name" value="Val/Leu/Ile-tRNA-synth_edit"/>
</dbReference>
<evidence type="ECO:0000256" key="3">
    <source>
        <dbReference type="ARBA" id="ARBA00022840"/>
    </source>
</evidence>
<dbReference type="GO" id="GO:0002161">
    <property type="term" value="F:aminoacyl-tRNA deacylase activity"/>
    <property type="evidence" value="ECO:0007669"/>
    <property type="project" value="InterPro"/>
</dbReference>
<sequence>DDQQLCEANGIALVVPVDERGRFTSEIRDYVGQNVFEANPKIIKDLKARGLVLRHEQYRHNYPHCWRTDQPLIYRAMTSWYVE</sequence>
<gene>
    <name evidence="7" type="ORF">GM539_14385</name>
</gene>
<evidence type="ECO:0000313" key="8">
    <source>
        <dbReference type="Proteomes" id="UP000474228"/>
    </source>
</evidence>
<comment type="caution">
    <text evidence="7">The sequence shown here is derived from an EMBL/GenBank/DDBJ whole genome shotgun (WGS) entry which is preliminary data.</text>
</comment>
<dbReference type="GO" id="GO:0005524">
    <property type="term" value="F:ATP binding"/>
    <property type="evidence" value="ECO:0007669"/>
    <property type="project" value="UniProtKB-KW"/>
</dbReference>
<protein>
    <submittedName>
        <fullName evidence="7">Class I tRNA ligase family protein</fullName>
    </submittedName>
</protein>
<evidence type="ECO:0000313" key="7">
    <source>
        <dbReference type="EMBL" id="MTV64518.1"/>
    </source>
</evidence>
<dbReference type="Gene3D" id="3.90.740.10">
    <property type="entry name" value="Valyl/Leucyl/Isoleucyl-tRNA synthetase, editing domain"/>
    <property type="match status" value="1"/>
</dbReference>
<reference evidence="7 8" key="1">
    <citation type="submission" date="2019-11" db="EMBL/GenBank/DDBJ databases">
        <title>Growth characteristics of pneumococcus vary with the chemical composition of the capsule and with environmental conditions.</title>
        <authorList>
            <person name="Tothpal A."/>
            <person name="Desobry K."/>
            <person name="Joshi S."/>
            <person name="Wyllie A.L."/>
            <person name="Weinberger D.M."/>
        </authorList>
    </citation>
    <scope>NUCLEOTIDE SEQUENCE [LARGE SCALE GENOMIC DNA]</scope>
    <source>
        <strain evidence="8">pnumococcus22F</strain>
    </source>
</reference>
<keyword evidence="1 7" id="KW-0436">Ligase</keyword>
<dbReference type="InterPro" id="IPR050081">
    <property type="entry name" value="Ile-tRNA_ligase"/>
</dbReference>
<name>A0A6G2D6S2_STREE</name>
<dbReference type="RefSeq" id="WP_155458815.1">
    <property type="nucleotide sequence ID" value="NZ_WNHJ01000902.1"/>
</dbReference>
<proteinExistence type="predicted"/>
<dbReference type="GO" id="GO:0004822">
    <property type="term" value="F:isoleucine-tRNA ligase activity"/>
    <property type="evidence" value="ECO:0007669"/>
    <property type="project" value="UniProtKB-EC"/>
</dbReference>